<evidence type="ECO:0000256" key="1">
    <source>
        <dbReference type="ARBA" id="ARBA00000681"/>
    </source>
</evidence>
<dbReference type="InterPro" id="IPR001000">
    <property type="entry name" value="GH10_dom"/>
</dbReference>
<dbReference type="AlphaFoldDB" id="A0A0F9DD38"/>
<keyword evidence="9" id="KW-0624">Polysaccharide degradation</keyword>
<dbReference type="PROSITE" id="PS51760">
    <property type="entry name" value="GH10_2"/>
    <property type="match status" value="1"/>
</dbReference>
<keyword evidence="5" id="KW-0732">Signal</keyword>
<evidence type="ECO:0000256" key="9">
    <source>
        <dbReference type="ARBA" id="ARBA00023326"/>
    </source>
</evidence>
<comment type="caution">
    <text evidence="11">The sequence shown here is derived from an EMBL/GenBank/DDBJ whole genome shotgun (WGS) entry which is preliminary data.</text>
</comment>
<keyword evidence="8" id="KW-0326">Glycosidase</keyword>
<evidence type="ECO:0000256" key="8">
    <source>
        <dbReference type="ARBA" id="ARBA00023295"/>
    </source>
</evidence>
<proteinExistence type="inferred from homology"/>
<evidence type="ECO:0000256" key="2">
    <source>
        <dbReference type="ARBA" id="ARBA00007495"/>
    </source>
</evidence>
<comment type="catalytic activity">
    <reaction evidence="1">
        <text>Endohydrolysis of (1-&gt;4)-beta-D-xylosidic linkages in xylans.</text>
        <dbReference type="EC" id="3.2.1.8"/>
    </reaction>
</comment>
<dbReference type="SUPFAM" id="SSF51445">
    <property type="entry name" value="(Trans)glycosidases"/>
    <property type="match status" value="1"/>
</dbReference>
<sequence length="185" mass="20917">MAAELAGELSDERIEARIRKHRTAEEALTVTGPDGKPLANAEVTVRQVRHKFLFGCNAYMLGRCRDATLERAYRKRFADLLNFATLPFYWGAYEGRQGRTDETRVKEMARWCKSRGIRTKGHPLCWHSVAPKWLAGKSPEQVEALQAGRITREVKAFAGLIDTWDVVNEAVVMPDYQGGRNPIAQ</sequence>
<protein>
    <recommendedName>
        <fullName evidence="3">endo-1,4-beta-xylanase</fullName>
        <ecNumber evidence="3">3.2.1.8</ecNumber>
    </recommendedName>
</protein>
<dbReference type="Gene3D" id="3.20.20.80">
    <property type="entry name" value="Glycosidases"/>
    <property type="match status" value="1"/>
</dbReference>
<evidence type="ECO:0000313" key="11">
    <source>
        <dbReference type="EMBL" id="KKL59574.1"/>
    </source>
</evidence>
<evidence type="ECO:0000256" key="5">
    <source>
        <dbReference type="ARBA" id="ARBA00022729"/>
    </source>
</evidence>
<organism evidence="11">
    <name type="scientific">marine sediment metagenome</name>
    <dbReference type="NCBI Taxonomy" id="412755"/>
    <lineage>
        <taxon>unclassified sequences</taxon>
        <taxon>metagenomes</taxon>
        <taxon>ecological metagenomes</taxon>
    </lineage>
</organism>
<keyword evidence="7" id="KW-0119">Carbohydrate metabolism</keyword>
<reference evidence="11" key="1">
    <citation type="journal article" date="2015" name="Nature">
        <title>Complex archaea that bridge the gap between prokaryotes and eukaryotes.</title>
        <authorList>
            <person name="Spang A."/>
            <person name="Saw J.H."/>
            <person name="Jorgensen S.L."/>
            <person name="Zaremba-Niedzwiedzka K."/>
            <person name="Martijn J."/>
            <person name="Lind A.E."/>
            <person name="van Eijk R."/>
            <person name="Schleper C."/>
            <person name="Guy L."/>
            <person name="Ettema T.J."/>
        </authorList>
    </citation>
    <scope>NUCLEOTIDE SEQUENCE</scope>
</reference>
<dbReference type="GO" id="GO:0031176">
    <property type="term" value="F:endo-1,4-beta-xylanase activity"/>
    <property type="evidence" value="ECO:0007669"/>
    <property type="project" value="UniProtKB-EC"/>
</dbReference>
<dbReference type="Pfam" id="PF00331">
    <property type="entry name" value="Glyco_hydro_10"/>
    <property type="match status" value="1"/>
</dbReference>
<name>A0A0F9DD38_9ZZZZ</name>
<dbReference type="PANTHER" id="PTHR31490">
    <property type="entry name" value="GLYCOSYL HYDROLASE"/>
    <property type="match status" value="1"/>
</dbReference>
<feature type="domain" description="GH10" evidence="10">
    <location>
        <begin position="63"/>
        <end position="185"/>
    </location>
</feature>
<dbReference type="InterPro" id="IPR017853">
    <property type="entry name" value="GH"/>
</dbReference>
<keyword evidence="6" id="KW-0378">Hydrolase</keyword>
<dbReference type="PANTHER" id="PTHR31490:SF88">
    <property type="entry name" value="BETA-XYLANASE"/>
    <property type="match status" value="1"/>
</dbReference>
<evidence type="ECO:0000256" key="3">
    <source>
        <dbReference type="ARBA" id="ARBA00012590"/>
    </source>
</evidence>
<evidence type="ECO:0000256" key="6">
    <source>
        <dbReference type="ARBA" id="ARBA00022801"/>
    </source>
</evidence>
<feature type="non-terminal residue" evidence="11">
    <location>
        <position position="185"/>
    </location>
</feature>
<dbReference type="InterPro" id="IPR044846">
    <property type="entry name" value="GH10"/>
</dbReference>
<evidence type="ECO:0000259" key="10">
    <source>
        <dbReference type="PROSITE" id="PS51760"/>
    </source>
</evidence>
<dbReference type="EC" id="3.2.1.8" evidence="3"/>
<evidence type="ECO:0000256" key="4">
    <source>
        <dbReference type="ARBA" id="ARBA00022651"/>
    </source>
</evidence>
<gene>
    <name evidence="11" type="ORF">LCGC14_2213980</name>
</gene>
<comment type="similarity">
    <text evidence="2">Belongs to the glycosyl hydrolase 10 (cellulase F) family.</text>
</comment>
<accession>A0A0F9DD38</accession>
<dbReference type="EMBL" id="LAZR01029440">
    <property type="protein sequence ID" value="KKL59574.1"/>
    <property type="molecule type" value="Genomic_DNA"/>
</dbReference>
<evidence type="ECO:0000256" key="7">
    <source>
        <dbReference type="ARBA" id="ARBA00023277"/>
    </source>
</evidence>
<dbReference type="GO" id="GO:0045493">
    <property type="term" value="P:xylan catabolic process"/>
    <property type="evidence" value="ECO:0007669"/>
    <property type="project" value="UniProtKB-KW"/>
</dbReference>
<keyword evidence="4" id="KW-0858">Xylan degradation</keyword>